<sequence length="266" mass="27232">MASRFVRATPAIHLLLVGASLLALAGCQTNQLVETMEVGDAAPETPAAVPKKNNGPLPASAAAYTDPLVVSAANGRKVPTATRKNAPVIPDPVQQVAAPADLGELTMQPTTVSAGRNSIFSAPTQAATQESEDLTTGSETVSPTVNTSASSSIVPADLPARAVSPINKSLFSADLPQPIEPTREAAVMPDYSEPAAPAKYDAAEPISLAEEEAQKSTASVPAAAAEPEVASADAPQKKRKWLPSLSEILSGGKKNKGDQNASAESH</sequence>
<dbReference type="EMBL" id="JAAKZH010000003">
    <property type="protein sequence ID" value="NGO64250.1"/>
    <property type="molecule type" value="Genomic_DNA"/>
</dbReference>
<feature type="compositionally biased region" description="Low complexity" evidence="1">
    <location>
        <begin position="218"/>
        <end position="232"/>
    </location>
</feature>
<evidence type="ECO:0000256" key="2">
    <source>
        <dbReference type="SAM" id="SignalP"/>
    </source>
</evidence>
<feature type="region of interest" description="Disordered" evidence="1">
    <location>
        <begin position="124"/>
        <end position="152"/>
    </location>
</feature>
<keyword evidence="2" id="KW-0732">Signal</keyword>
<accession>A0A6M1S509</accession>
<comment type="caution">
    <text evidence="3">The sequence shown here is derived from an EMBL/GenBank/DDBJ whole genome shotgun (WGS) entry which is preliminary data.</text>
</comment>
<name>A0A6M1S509_9HYPH</name>
<evidence type="ECO:0000313" key="4">
    <source>
        <dbReference type="Proteomes" id="UP000477849"/>
    </source>
</evidence>
<dbReference type="AlphaFoldDB" id="A0A6M1S509"/>
<evidence type="ECO:0000313" key="3">
    <source>
        <dbReference type="EMBL" id="NGO64250.1"/>
    </source>
</evidence>
<protein>
    <submittedName>
        <fullName evidence="3">Uncharacterized protein</fullName>
    </submittedName>
</protein>
<organism evidence="3 4">
    <name type="scientific">Rhizobium daejeonense</name>
    <dbReference type="NCBI Taxonomy" id="240521"/>
    <lineage>
        <taxon>Bacteria</taxon>
        <taxon>Pseudomonadati</taxon>
        <taxon>Pseudomonadota</taxon>
        <taxon>Alphaproteobacteria</taxon>
        <taxon>Hyphomicrobiales</taxon>
        <taxon>Rhizobiaceae</taxon>
        <taxon>Rhizobium/Agrobacterium group</taxon>
        <taxon>Rhizobium</taxon>
    </lineage>
</organism>
<feature type="signal peptide" evidence="2">
    <location>
        <begin position="1"/>
        <end position="25"/>
    </location>
</feature>
<dbReference type="RefSeq" id="WP_163905176.1">
    <property type="nucleotide sequence ID" value="NZ_CP048427.1"/>
</dbReference>
<dbReference type="Proteomes" id="UP000477849">
    <property type="component" value="Unassembled WGS sequence"/>
</dbReference>
<feature type="region of interest" description="Disordered" evidence="1">
    <location>
        <begin position="209"/>
        <end position="266"/>
    </location>
</feature>
<feature type="chain" id="PRO_5027052797" evidence="2">
    <location>
        <begin position="26"/>
        <end position="266"/>
    </location>
</feature>
<proteinExistence type="predicted"/>
<keyword evidence="4" id="KW-1185">Reference proteome</keyword>
<reference evidence="3 4" key="1">
    <citation type="submission" date="2020-02" db="EMBL/GenBank/DDBJ databases">
        <title>Genome sequence of the type strain CCBAU10050 of Rhizobium daejeonense.</title>
        <authorList>
            <person name="Gao J."/>
            <person name="Sun J."/>
        </authorList>
    </citation>
    <scope>NUCLEOTIDE SEQUENCE [LARGE SCALE GENOMIC DNA]</scope>
    <source>
        <strain evidence="3 4">CCBAU10050</strain>
    </source>
</reference>
<evidence type="ECO:0000256" key="1">
    <source>
        <dbReference type="SAM" id="MobiDB-lite"/>
    </source>
</evidence>
<dbReference type="PROSITE" id="PS51257">
    <property type="entry name" value="PROKAR_LIPOPROTEIN"/>
    <property type="match status" value="1"/>
</dbReference>
<gene>
    <name evidence="3" type="ORF">G6N76_11245</name>
</gene>